<sequence length="86" mass="9619">MLLLLWLLWFLFLSSSVCECAAGHLFFFVCGLLLLLSVGRAGRLVEAWRHTRTLPPFLGCLIPILRTTQTQGKGRGREGEGAEILF</sequence>
<evidence type="ECO:0000313" key="4">
    <source>
        <dbReference type="Proteomes" id="UP000031737"/>
    </source>
</evidence>
<keyword evidence="2" id="KW-0732">Signal</keyword>
<feature type="chain" id="PRO_5001601033" description="Secreted protein" evidence="2">
    <location>
        <begin position="19"/>
        <end position="86"/>
    </location>
</feature>
<protein>
    <recommendedName>
        <fullName evidence="5">Secreted protein</fullName>
    </recommendedName>
</protein>
<reference evidence="3 4" key="1">
    <citation type="submission" date="2013-07" db="EMBL/GenBank/DDBJ databases">
        <authorList>
            <person name="Stoco P.H."/>
            <person name="Wagner G."/>
            <person name="Gerber A."/>
            <person name="Zaha A."/>
            <person name="Thompson C."/>
            <person name="Bartholomeu D.C."/>
            <person name="Luckemeyer D.D."/>
            <person name="Bahia D."/>
            <person name="Loreto E."/>
            <person name="Prestes E.B."/>
            <person name="Lima F.M."/>
            <person name="Rodrigues-Luiz G."/>
            <person name="Vallejo G.A."/>
            <person name="Filho J.F."/>
            <person name="Monteiro K.M."/>
            <person name="Tyler K.M."/>
            <person name="de Almeida L.G."/>
            <person name="Ortiz M.F."/>
            <person name="Siervo M.A."/>
            <person name="de Moraes M.H."/>
            <person name="Cunha O.L."/>
            <person name="Mendonca-Neto R."/>
            <person name="Silva R."/>
            <person name="Teixeira S.M."/>
            <person name="Murta S.M."/>
            <person name="Sincero T.C."/>
            <person name="Mendes T.A."/>
            <person name="Urmenyi T.P."/>
            <person name="Silva V.G."/>
            <person name="da Rocha W.D."/>
            <person name="Andersson B."/>
            <person name="Romanha A.J."/>
            <person name="Steindel M."/>
            <person name="de Vasconcelos A.T."/>
            <person name="Grisard E.C."/>
        </authorList>
    </citation>
    <scope>NUCLEOTIDE SEQUENCE [LARGE SCALE GENOMIC DNA]</scope>
    <source>
        <strain evidence="3 4">SC58</strain>
    </source>
</reference>
<dbReference type="VEuPathDB" id="TriTrypDB:TRSC58_07475"/>
<name>A0A061IT32_TRYRA</name>
<dbReference type="Proteomes" id="UP000031737">
    <property type="component" value="Unassembled WGS sequence"/>
</dbReference>
<evidence type="ECO:0000256" key="1">
    <source>
        <dbReference type="SAM" id="Phobius"/>
    </source>
</evidence>
<accession>A0A061IT32</accession>
<dbReference type="EMBL" id="AUPL01007798">
    <property type="protein sequence ID" value="ESL04956.1"/>
    <property type="molecule type" value="Genomic_DNA"/>
</dbReference>
<feature type="signal peptide" evidence="2">
    <location>
        <begin position="1"/>
        <end position="18"/>
    </location>
</feature>
<evidence type="ECO:0000256" key="2">
    <source>
        <dbReference type="SAM" id="SignalP"/>
    </source>
</evidence>
<proteinExistence type="predicted"/>
<keyword evidence="1" id="KW-0812">Transmembrane</keyword>
<keyword evidence="1" id="KW-0472">Membrane</keyword>
<keyword evidence="1" id="KW-1133">Transmembrane helix</keyword>
<evidence type="ECO:0008006" key="5">
    <source>
        <dbReference type="Google" id="ProtNLM"/>
    </source>
</evidence>
<organism evidence="3 4">
    <name type="scientific">Trypanosoma rangeli SC58</name>
    <dbReference type="NCBI Taxonomy" id="429131"/>
    <lineage>
        <taxon>Eukaryota</taxon>
        <taxon>Discoba</taxon>
        <taxon>Euglenozoa</taxon>
        <taxon>Kinetoplastea</taxon>
        <taxon>Metakinetoplastina</taxon>
        <taxon>Trypanosomatida</taxon>
        <taxon>Trypanosomatidae</taxon>
        <taxon>Trypanosoma</taxon>
        <taxon>Herpetosoma</taxon>
    </lineage>
</organism>
<feature type="transmembrane region" description="Helical" evidence="1">
    <location>
        <begin position="26"/>
        <end position="45"/>
    </location>
</feature>
<gene>
    <name evidence="3" type="ORF">TRSC58_07475</name>
</gene>
<evidence type="ECO:0000313" key="3">
    <source>
        <dbReference type="EMBL" id="ESL04956.1"/>
    </source>
</evidence>
<keyword evidence="4" id="KW-1185">Reference proteome</keyword>
<dbReference type="AlphaFoldDB" id="A0A061IT32"/>
<comment type="caution">
    <text evidence="3">The sequence shown here is derived from an EMBL/GenBank/DDBJ whole genome shotgun (WGS) entry which is preliminary data.</text>
</comment>